<keyword evidence="2" id="KW-0560">Oxidoreductase</keyword>
<dbReference type="AlphaFoldDB" id="A0A1C4BBP1"/>
<evidence type="ECO:0000256" key="2">
    <source>
        <dbReference type="ARBA" id="ARBA00023002"/>
    </source>
</evidence>
<evidence type="ECO:0000256" key="1">
    <source>
        <dbReference type="ARBA" id="ARBA00006484"/>
    </source>
</evidence>
<dbReference type="STRING" id="1335309.GA0116948_10321"/>
<comment type="similarity">
    <text evidence="1">Belongs to the short-chain dehydrogenases/reductases (SDR) family.</text>
</comment>
<dbReference type="PANTHER" id="PTHR24320">
    <property type="entry name" value="RETINOL DEHYDROGENASE"/>
    <property type="match status" value="1"/>
</dbReference>
<name>A0A1C4BBP1_9BACT</name>
<organism evidence="3 4">
    <name type="scientific">Chitinophaga costaii</name>
    <dbReference type="NCBI Taxonomy" id="1335309"/>
    <lineage>
        <taxon>Bacteria</taxon>
        <taxon>Pseudomonadati</taxon>
        <taxon>Bacteroidota</taxon>
        <taxon>Chitinophagia</taxon>
        <taxon>Chitinophagales</taxon>
        <taxon>Chitinophagaceae</taxon>
        <taxon>Chitinophaga</taxon>
    </lineage>
</organism>
<proteinExistence type="inferred from homology"/>
<gene>
    <name evidence="3" type="ORF">GA0116948_10321</name>
</gene>
<dbReference type="InterPro" id="IPR002347">
    <property type="entry name" value="SDR_fam"/>
</dbReference>
<dbReference type="SUPFAM" id="SSF51735">
    <property type="entry name" value="NAD(P)-binding Rossmann-fold domains"/>
    <property type="match status" value="1"/>
</dbReference>
<dbReference type="InterPro" id="IPR036291">
    <property type="entry name" value="NAD(P)-bd_dom_sf"/>
</dbReference>
<evidence type="ECO:0000313" key="4">
    <source>
        <dbReference type="Proteomes" id="UP000242818"/>
    </source>
</evidence>
<dbReference type="RefSeq" id="WP_089709638.1">
    <property type="nucleotide sequence ID" value="NZ_FMAR01000003.1"/>
</dbReference>
<dbReference type="Proteomes" id="UP000242818">
    <property type="component" value="Unassembled WGS sequence"/>
</dbReference>
<protein>
    <submittedName>
        <fullName evidence="3">NAD(P)-dependent dehydrogenase, short-chain alcohol dehydrogenase family</fullName>
    </submittedName>
</protein>
<dbReference type="Pfam" id="PF00106">
    <property type="entry name" value="adh_short"/>
    <property type="match status" value="1"/>
</dbReference>
<dbReference type="NCBIfam" id="NF004845">
    <property type="entry name" value="PRK06196.1"/>
    <property type="match status" value="1"/>
</dbReference>
<dbReference type="EMBL" id="FMAR01000003">
    <property type="protein sequence ID" value="SCC04152.1"/>
    <property type="molecule type" value="Genomic_DNA"/>
</dbReference>
<dbReference type="Gene3D" id="3.40.50.720">
    <property type="entry name" value="NAD(P)-binding Rossmann-like Domain"/>
    <property type="match status" value="1"/>
</dbReference>
<dbReference type="PRINTS" id="PR00081">
    <property type="entry name" value="GDHRDH"/>
</dbReference>
<accession>A0A1C4BBP1</accession>
<evidence type="ECO:0000313" key="3">
    <source>
        <dbReference type="EMBL" id="SCC04152.1"/>
    </source>
</evidence>
<dbReference type="PANTHER" id="PTHR24320:SF148">
    <property type="entry name" value="NAD(P)-BINDING ROSSMANN-FOLD SUPERFAMILY PROTEIN"/>
    <property type="match status" value="1"/>
</dbReference>
<dbReference type="GO" id="GO:0016491">
    <property type="term" value="F:oxidoreductase activity"/>
    <property type="evidence" value="ECO:0007669"/>
    <property type="project" value="UniProtKB-KW"/>
</dbReference>
<reference evidence="3 4" key="1">
    <citation type="submission" date="2016-08" db="EMBL/GenBank/DDBJ databases">
        <authorList>
            <person name="Seilhamer J.J."/>
        </authorList>
    </citation>
    <scope>NUCLEOTIDE SEQUENCE [LARGE SCALE GENOMIC DNA]</scope>
    <source>
        <strain evidence="3 4">A37T2</strain>
    </source>
</reference>
<sequence>MKTKNLQKPLHSGFNKNSTASEVLRGISLWGKVVVITGGHSGIGLESTRAMAGAGAHVIVGARNVVAAGEALAGIKDVEILPLDLAHLDSVQRFASGIVAAHSHVHILMNNAGIMACPEQRIGPGRWESQFAINHLAHFVLVQLLWPVLTGGSRVIVTSSAGHHLSAIRWDDIQFLHGYDKWLAYGQSKTANVLFSVQLDHLGKAEGVRSFSLHPGKILTPLQRYLTQQEMVNEGWIDEQGNLSDPTFKTTAQGAATQVWAATAPMLADLGGLYCEDCNIAPIAGDGSFAGVSSHAIDPAQAGRLWNLSAAMTGFGKSV</sequence>
<keyword evidence="4" id="KW-1185">Reference proteome</keyword>
<dbReference type="OrthoDB" id="597510at2"/>